<dbReference type="InterPro" id="IPR007624">
    <property type="entry name" value="RNA_pol_sigma70_r3"/>
</dbReference>
<evidence type="ECO:0000256" key="1">
    <source>
        <dbReference type="ARBA" id="ARBA00023015"/>
    </source>
</evidence>
<dbReference type="GO" id="GO:0006352">
    <property type="term" value="P:DNA-templated transcription initiation"/>
    <property type="evidence" value="ECO:0007669"/>
    <property type="project" value="InterPro"/>
</dbReference>
<evidence type="ECO:0000259" key="6">
    <source>
        <dbReference type="Pfam" id="PF04542"/>
    </source>
</evidence>
<dbReference type="Pfam" id="PF04539">
    <property type="entry name" value="Sigma70_r3"/>
    <property type="match status" value="1"/>
</dbReference>
<keyword evidence="1" id="KW-0805">Transcription regulation</keyword>
<keyword evidence="2" id="KW-0731">Sigma factor</keyword>
<dbReference type="InterPro" id="IPR014284">
    <property type="entry name" value="RNA_pol_sigma-70_dom"/>
</dbReference>
<proteinExistence type="predicted"/>
<dbReference type="Pfam" id="PF08281">
    <property type="entry name" value="Sigma70_r4_2"/>
    <property type="match status" value="1"/>
</dbReference>
<dbReference type="GO" id="GO:0003677">
    <property type="term" value="F:DNA binding"/>
    <property type="evidence" value="ECO:0007669"/>
    <property type="project" value="UniProtKB-KW"/>
</dbReference>
<dbReference type="EMBL" id="CADCTM010000378">
    <property type="protein sequence ID" value="CAA9260851.1"/>
    <property type="molecule type" value="Genomic_DNA"/>
</dbReference>
<protein>
    <submittedName>
        <fullName evidence="8">Cyanobacterial SigF-related sigma factor</fullName>
    </submittedName>
</protein>
<evidence type="ECO:0000259" key="7">
    <source>
        <dbReference type="Pfam" id="PF08281"/>
    </source>
</evidence>
<dbReference type="InterPro" id="IPR013325">
    <property type="entry name" value="RNA_pol_sigma_r2"/>
</dbReference>
<dbReference type="Pfam" id="PF04542">
    <property type="entry name" value="Sigma70_r2"/>
    <property type="match status" value="1"/>
</dbReference>
<keyword evidence="3" id="KW-0238">DNA-binding</keyword>
<dbReference type="PANTHER" id="PTHR30385:SF4">
    <property type="entry name" value="RNA POLYMERASE SIGMA-E FACTOR"/>
    <property type="match status" value="1"/>
</dbReference>
<evidence type="ECO:0000256" key="2">
    <source>
        <dbReference type="ARBA" id="ARBA00023082"/>
    </source>
</evidence>
<feature type="domain" description="RNA polymerase sigma factor 70 region 4 type 2" evidence="7">
    <location>
        <begin position="193"/>
        <end position="246"/>
    </location>
</feature>
<accession>A0A6J4IU82</accession>
<organism evidence="8">
    <name type="scientific">uncultured Coleofasciculus sp</name>
    <dbReference type="NCBI Taxonomy" id="1267456"/>
    <lineage>
        <taxon>Bacteria</taxon>
        <taxon>Bacillati</taxon>
        <taxon>Cyanobacteriota</taxon>
        <taxon>Cyanophyceae</taxon>
        <taxon>Coleofasciculales</taxon>
        <taxon>Coleofasciculaceae</taxon>
        <taxon>Coleofasciculus</taxon>
        <taxon>environmental samples</taxon>
    </lineage>
</organism>
<name>A0A6J4IU82_9CYAN</name>
<feature type="domain" description="RNA polymerase sigma-70 region 2" evidence="6">
    <location>
        <begin position="29"/>
        <end position="98"/>
    </location>
</feature>
<dbReference type="InterPro" id="IPR013324">
    <property type="entry name" value="RNA_pol_sigma_r3/r4-like"/>
</dbReference>
<evidence type="ECO:0000256" key="4">
    <source>
        <dbReference type="ARBA" id="ARBA00023163"/>
    </source>
</evidence>
<evidence type="ECO:0000259" key="5">
    <source>
        <dbReference type="Pfam" id="PF04539"/>
    </source>
</evidence>
<dbReference type="AlphaFoldDB" id="A0A6J4IU82"/>
<dbReference type="NCBIfam" id="TIGR02937">
    <property type="entry name" value="sigma70-ECF"/>
    <property type="match status" value="1"/>
</dbReference>
<dbReference type="InterPro" id="IPR036388">
    <property type="entry name" value="WH-like_DNA-bd_sf"/>
</dbReference>
<reference evidence="8" key="1">
    <citation type="submission" date="2020-02" db="EMBL/GenBank/DDBJ databases">
        <authorList>
            <person name="Meier V. D."/>
        </authorList>
    </citation>
    <scope>NUCLEOTIDE SEQUENCE</scope>
    <source>
        <strain evidence="8">AVDCRST_MAG92</strain>
    </source>
</reference>
<dbReference type="PANTHER" id="PTHR30385">
    <property type="entry name" value="SIGMA FACTOR F FLAGELLAR"/>
    <property type="match status" value="1"/>
</dbReference>
<dbReference type="InterPro" id="IPR013249">
    <property type="entry name" value="RNA_pol_sigma70_r4_t2"/>
</dbReference>
<dbReference type="InterPro" id="IPR007627">
    <property type="entry name" value="RNA_pol_sigma70_r2"/>
</dbReference>
<dbReference type="Gene3D" id="1.10.10.10">
    <property type="entry name" value="Winged helix-like DNA-binding domain superfamily/Winged helix DNA-binding domain"/>
    <property type="match status" value="2"/>
</dbReference>
<evidence type="ECO:0000313" key="8">
    <source>
        <dbReference type="EMBL" id="CAA9260851.1"/>
    </source>
</evidence>
<feature type="domain" description="RNA polymerase sigma-70 region 3" evidence="5">
    <location>
        <begin position="116"/>
        <end position="183"/>
    </location>
</feature>
<evidence type="ECO:0000256" key="3">
    <source>
        <dbReference type="ARBA" id="ARBA00023125"/>
    </source>
</evidence>
<dbReference type="NCBIfam" id="NF005644">
    <property type="entry name" value="PRK07408.1"/>
    <property type="match status" value="1"/>
</dbReference>
<dbReference type="SUPFAM" id="SSF88946">
    <property type="entry name" value="Sigma2 domain of RNA polymerase sigma factors"/>
    <property type="match status" value="1"/>
</dbReference>
<sequence length="260" mass="29709">MTTGLMSFRRMELLIAYYRNPSIEVRNQLVRLNLGLVRKIAHRISDQCAEPYEDLEQIGYLGLIRAIERFDPNQNSAFSSFAVPYIRGEMLHFLRDKGSLVKIPRRWQELQKEGQRVSKELAATLGRFPKDAEIAQALKISLPEWQESKLAAHNRAPLSLDATVGYSVDCRTTLGDMLPDTYNEALQHWEEERQELQGAMNQMEEKARTAIEFVVLREVPRREAAAQIGVSPMTVTRHIHRGVKELVSLLQPQASNRLAS</sequence>
<keyword evidence="4" id="KW-0804">Transcription</keyword>
<dbReference type="Gene3D" id="1.10.1740.10">
    <property type="match status" value="1"/>
</dbReference>
<dbReference type="SUPFAM" id="SSF88659">
    <property type="entry name" value="Sigma3 and sigma4 domains of RNA polymerase sigma factors"/>
    <property type="match status" value="2"/>
</dbReference>
<dbReference type="GO" id="GO:0016987">
    <property type="term" value="F:sigma factor activity"/>
    <property type="evidence" value="ECO:0007669"/>
    <property type="project" value="UniProtKB-KW"/>
</dbReference>
<gene>
    <name evidence="8" type="ORF">AVDCRST_MAG92-2459</name>
</gene>